<feature type="domain" description="RNA-binding S4" evidence="4">
    <location>
        <begin position="5"/>
        <end position="64"/>
    </location>
</feature>
<dbReference type="Proteomes" id="UP000606870">
    <property type="component" value="Unassembled WGS sequence"/>
</dbReference>
<keyword evidence="5" id="KW-0808">Transferase</keyword>
<dbReference type="RefSeq" id="WP_186503151.1">
    <property type="nucleotide sequence ID" value="NZ_JACOGK010000018.1"/>
</dbReference>
<dbReference type="GO" id="GO:0032259">
    <property type="term" value="P:methylation"/>
    <property type="evidence" value="ECO:0007669"/>
    <property type="project" value="UniProtKB-KW"/>
</dbReference>
<comment type="similarity">
    <text evidence="2">Belongs to the TlyA family.</text>
</comment>
<organism evidence="5 6">
    <name type="scientific">Megasphaera hominis</name>
    <dbReference type="NCBI Taxonomy" id="159836"/>
    <lineage>
        <taxon>Bacteria</taxon>
        <taxon>Bacillati</taxon>
        <taxon>Bacillota</taxon>
        <taxon>Negativicutes</taxon>
        <taxon>Veillonellales</taxon>
        <taxon>Veillonellaceae</taxon>
        <taxon>Megasphaera</taxon>
    </lineage>
</organism>
<comment type="caution">
    <text evidence="5">The sequence shown here is derived from an EMBL/GenBank/DDBJ whole genome shotgun (WGS) entry which is preliminary data.</text>
</comment>
<evidence type="ECO:0000313" key="5">
    <source>
        <dbReference type="EMBL" id="MBC3536996.1"/>
    </source>
</evidence>
<gene>
    <name evidence="5" type="ORF">H8J70_07010</name>
</gene>
<dbReference type="InterPro" id="IPR002877">
    <property type="entry name" value="RNA_MeTrfase_FtsJ_dom"/>
</dbReference>
<sequence length="267" mass="29178">MQHKERLDVLLVERGLSESREKAKATIMAGLVFVDGQRCDKAGTKLPADIDILVKGNPIPYVGRGGLKLEKAMQEFPLQLEGVTMMDIGASTGGFTDCALQNGAAKVFAVDVGYGQLAWKLRTDERVVNMERTNIRNVTPEDIGEPVDFISIDVSFISLLKIMPAVAPLLKAGGSMVTLIKPQFEAGREHVGNGGIVRDRDVHRQVIRHVTDGIAACGLSPLQLTFSPIKGADGNIEYLLFSRKDELCHNDITDEIIDEIVDISHKM</sequence>
<dbReference type="InterPro" id="IPR004538">
    <property type="entry name" value="Hemolysin_A/TlyA"/>
</dbReference>
<dbReference type="NCBIfam" id="TIGR00478">
    <property type="entry name" value="tly"/>
    <property type="match status" value="1"/>
</dbReference>
<protein>
    <submittedName>
        <fullName evidence="5">TlyA family RNA methyltransferase</fullName>
    </submittedName>
</protein>
<keyword evidence="5" id="KW-0489">Methyltransferase</keyword>
<evidence type="ECO:0000313" key="6">
    <source>
        <dbReference type="Proteomes" id="UP000606870"/>
    </source>
</evidence>
<dbReference type="Pfam" id="PF01728">
    <property type="entry name" value="FtsJ"/>
    <property type="match status" value="1"/>
</dbReference>
<dbReference type="PIRSF" id="PIRSF005578">
    <property type="entry name" value="TlyA"/>
    <property type="match status" value="1"/>
</dbReference>
<dbReference type="Gene3D" id="3.40.50.150">
    <property type="entry name" value="Vaccinia Virus protein VP39"/>
    <property type="match status" value="1"/>
</dbReference>
<evidence type="ECO:0000256" key="2">
    <source>
        <dbReference type="ARBA" id="ARBA00029460"/>
    </source>
</evidence>
<dbReference type="InterPro" id="IPR002942">
    <property type="entry name" value="S4_RNA-bd"/>
</dbReference>
<proteinExistence type="inferred from homology"/>
<accession>A0ABR6VIG8</accession>
<dbReference type="GO" id="GO:0008168">
    <property type="term" value="F:methyltransferase activity"/>
    <property type="evidence" value="ECO:0007669"/>
    <property type="project" value="UniProtKB-KW"/>
</dbReference>
<keyword evidence="6" id="KW-1185">Reference proteome</keyword>
<dbReference type="CDD" id="cd02440">
    <property type="entry name" value="AdoMet_MTases"/>
    <property type="match status" value="1"/>
</dbReference>
<reference evidence="5 6" key="1">
    <citation type="submission" date="2020-08" db="EMBL/GenBank/DDBJ databases">
        <authorList>
            <person name="Liu C."/>
            <person name="Sun Q."/>
        </authorList>
    </citation>
    <scope>NUCLEOTIDE SEQUENCE [LARGE SCALE GENOMIC DNA]</scope>
    <source>
        <strain evidence="5 6">NSJ-59</strain>
    </source>
</reference>
<dbReference type="Pfam" id="PF01479">
    <property type="entry name" value="S4"/>
    <property type="match status" value="1"/>
</dbReference>
<dbReference type="PANTHER" id="PTHR32319">
    <property type="entry name" value="BACTERIAL HEMOLYSIN-LIKE PROTEIN"/>
    <property type="match status" value="1"/>
</dbReference>
<dbReference type="InterPro" id="IPR029063">
    <property type="entry name" value="SAM-dependent_MTases_sf"/>
</dbReference>
<dbReference type="SUPFAM" id="SSF55174">
    <property type="entry name" value="Alpha-L RNA-binding motif"/>
    <property type="match status" value="1"/>
</dbReference>
<evidence type="ECO:0000256" key="1">
    <source>
        <dbReference type="ARBA" id="ARBA00022884"/>
    </source>
</evidence>
<keyword evidence="1 3" id="KW-0694">RNA-binding</keyword>
<dbReference type="CDD" id="cd00165">
    <property type="entry name" value="S4"/>
    <property type="match status" value="1"/>
</dbReference>
<name>A0ABR6VIG8_9FIRM</name>
<dbReference type="SMART" id="SM00363">
    <property type="entry name" value="S4"/>
    <property type="match status" value="1"/>
</dbReference>
<dbReference type="PROSITE" id="PS50889">
    <property type="entry name" value="S4"/>
    <property type="match status" value="1"/>
</dbReference>
<evidence type="ECO:0000259" key="4">
    <source>
        <dbReference type="SMART" id="SM00363"/>
    </source>
</evidence>
<dbReference type="InterPro" id="IPR047048">
    <property type="entry name" value="TlyA"/>
</dbReference>
<dbReference type="EMBL" id="JACOGK010000018">
    <property type="protein sequence ID" value="MBC3536996.1"/>
    <property type="molecule type" value="Genomic_DNA"/>
</dbReference>
<evidence type="ECO:0000256" key="3">
    <source>
        <dbReference type="PROSITE-ProRule" id="PRU00182"/>
    </source>
</evidence>
<dbReference type="Gene3D" id="3.10.290.10">
    <property type="entry name" value="RNA-binding S4 domain"/>
    <property type="match status" value="1"/>
</dbReference>
<dbReference type="SUPFAM" id="SSF53335">
    <property type="entry name" value="S-adenosyl-L-methionine-dependent methyltransferases"/>
    <property type="match status" value="1"/>
</dbReference>
<dbReference type="PANTHER" id="PTHR32319:SF0">
    <property type="entry name" value="BACTERIAL HEMOLYSIN-LIKE PROTEIN"/>
    <property type="match status" value="1"/>
</dbReference>
<dbReference type="InterPro" id="IPR036986">
    <property type="entry name" value="S4_RNA-bd_sf"/>
</dbReference>